<feature type="domain" description="F-box" evidence="1">
    <location>
        <begin position="2"/>
        <end position="51"/>
    </location>
</feature>
<evidence type="ECO:0000313" key="2">
    <source>
        <dbReference type="EMBL" id="CAF0918763.1"/>
    </source>
</evidence>
<gene>
    <name evidence="3" type="ORF">EDS130_LOCUS28214</name>
    <name evidence="2" type="ORF">XAT740_LOCUS8920</name>
</gene>
<protein>
    <recommendedName>
        <fullName evidence="1">F-box domain-containing protein</fullName>
    </recommendedName>
</protein>
<dbReference type="EMBL" id="CAJNOR010000451">
    <property type="protein sequence ID" value="CAF0918763.1"/>
    <property type="molecule type" value="Genomic_DNA"/>
</dbReference>
<reference evidence="2" key="1">
    <citation type="submission" date="2021-02" db="EMBL/GenBank/DDBJ databases">
        <authorList>
            <person name="Nowell W R."/>
        </authorList>
    </citation>
    <scope>NUCLEOTIDE SEQUENCE</scope>
</reference>
<dbReference type="Proteomes" id="UP000663852">
    <property type="component" value="Unassembled WGS sequence"/>
</dbReference>
<keyword evidence="4" id="KW-1185">Reference proteome</keyword>
<proteinExistence type="predicted"/>
<comment type="caution">
    <text evidence="2">The sequence shown here is derived from an EMBL/GenBank/DDBJ whole genome shotgun (WGS) entry which is preliminary data.</text>
</comment>
<name>A0A814AX63_ADIRI</name>
<dbReference type="Proteomes" id="UP000663828">
    <property type="component" value="Unassembled WGS sequence"/>
</dbReference>
<sequence length="326" mass="38112">MSSKIEWLPNEIFVELFEYFNAQTLFNAFYNLNSRFNNLLSSLTNVSFTILAKSANQLDHSHRFVTAINKLSIGPMVNSHFDRFINVRCLSLTYVLNETLTYLQNNDILPCLEHLLIVYRVNQPSATGLHKKIFSNGFPHLISCQLLGLGLIKTADNWTQSPSLRILHIRMINLLVYKAILSACPDLHFLRLNIPRDDLSCCDINPHLNIKQMILKIPLQYYLETDEVISNFLASTPNLEEFCIHRFIWDMNSILSLVEYDWLSKIIHLRLQHLHRFVFKLHFSTFVKLHKATIKSVLNRIDEHFTEVHDKQYESRLVIPLTDFKL</sequence>
<evidence type="ECO:0000313" key="4">
    <source>
        <dbReference type="Proteomes" id="UP000663828"/>
    </source>
</evidence>
<organism evidence="2 4">
    <name type="scientific">Adineta ricciae</name>
    <name type="common">Rotifer</name>
    <dbReference type="NCBI Taxonomy" id="249248"/>
    <lineage>
        <taxon>Eukaryota</taxon>
        <taxon>Metazoa</taxon>
        <taxon>Spiralia</taxon>
        <taxon>Gnathifera</taxon>
        <taxon>Rotifera</taxon>
        <taxon>Eurotatoria</taxon>
        <taxon>Bdelloidea</taxon>
        <taxon>Adinetida</taxon>
        <taxon>Adinetidae</taxon>
        <taxon>Adineta</taxon>
    </lineage>
</organism>
<dbReference type="OrthoDB" id="10348873at2759"/>
<accession>A0A814AX63</accession>
<dbReference type="InterPro" id="IPR001810">
    <property type="entry name" value="F-box_dom"/>
</dbReference>
<evidence type="ECO:0000259" key="1">
    <source>
        <dbReference type="PROSITE" id="PS50181"/>
    </source>
</evidence>
<dbReference type="EMBL" id="CAJNOJ010000182">
    <property type="protein sequence ID" value="CAF1255364.1"/>
    <property type="molecule type" value="Genomic_DNA"/>
</dbReference>
<evidence type="ECO:0000313" key="3">
    <source>
        <dbReference type="EMBL" id="CAF1255364.1"/>
    </source>
</evidence>
<dbReference type="AlphaFoldDB" id="A0A814AX63"/>
<dbReference type="PROSITE" id="PS50181">
    <property type="entry name" value="FBOX"/>
    <property type="match status" value="1"/>
</dbReference>